<reference evidence="1" key="2">
    <citation type="journal article" date="2024" name="Antonie Van Leeuwenhoek">
        <title>Roseihalotalea indica gen. nov., sp. nov., a halophilic Bacteroidetes from mesopelagic Southwest Indian Ocean with higher carbohydrate metabolic potential.</title>
        <authorList>
            <person name="Chen B."/>
            <person name="Zhang M."/>
            <person name="Lin D."/>
            <person name="Ye J."/>
            <person name="Tang K."/>
        </authorList>
    </citation>
    <scope>NUCLEOTIDE SEQUENCE</scope>
    <source>
        <strain evidence="1">TK19036</strain>
    </source>
</reference>
<sequence length="286" mass="31465">MARPLNTLPTYFIVIALLVIGMSSSKAQGHGPLYGLQTPTLAKGGVGFNAAAMSMGTENDQSFMLRYIWSYGLTEDIQLNLTTPTVIDRLEAPSRTRGNSNMPANGDIEASVWYRFFSNAFDVGKRFESTAILGVAAPTEESRGGVQVSPSLHAAVSTGYASRKWYAWMGGGYQYYFRKEKEQLGDLPYASLVVGYRPALFMGDYPKPDWRVFVESLAEFPGSNKIGGQLADMNERGKKVMIGPSFLGLYGAWGVSFGALFPMYQDVPIGSPEETYRLSVNISYWL</sequence>
<accession>A0AA49GQE5</accession>
<proteinExistence type="predicted"/>
<dbReference type="EMBL" id="CP120682">
    <property type="protein sequence ID" value="WKN38597.1"/>
    <property type="molecule type" value="Genomic_DNA"/>
</dbReference>
<reference evidence="1" key="1">
    <citation type="journal article" date="2023" name="Comput. Struct. Biotechnol. J.">
        <title>Discovery of a novel marine Bacteroidetes with a rich repertoire of carbohydrate-active enzymes.</title>
        <authorList>
            <person name="Chen B."/>
            <person name="Liu G."/>
            <person name="Chen Q."/>
            <person name="Wang H."/>
            <person name="Liu L."/>
            <person name="Tang K."/>
        </authorList>
    </citation>
    <scope>NUCLEOTIDE SEQUENCE</scope>
    <source>
        <strain evidence="1">TK19036</strain>
    </source>
</reference>
<gene>
    <name evidence="1" type="ORF">K4G66_07765</name>
</gene>
<organism evidence="1">
    <name type="scientific">Roseihalotalea indica</name>
    <dbReference type="NCBI Taxonomy" id="2867963"/>
    <lineage>
        <taxon>Bacteria</taxon>
        <taxon>Pseudomonadati</taxon>
        <taxon>Bacteroidota</taxon>
        <taxon>Cytophagia</taxon>
        <taxon>Cytophagales</taxon>
        <taxon>Catalimonadaceae</taxon>
        <taxon>Roseihalotalea</taxon>
    </lineage>
</organism>
<dbReference type="AlphaFoldDB" id="A0AA49GQE5"/>
<name>A0AA49GQE5_9BACT</name>
<protein>
    <submittedName>
        <fullName evidence="1">Uncharacterized protein</fullName>
    </submittedName>
</protein>
<evidence type="ECO:0000313" key="1">
    <source>
        <dbReference type="EMBL" id="WKN38597.1"/>
    </source>
</evidence>